<dbReference type="InterPro" id="IPR010730">
    <property type="entry name" value="HET"/>
</dbReference>
<evidence type="ECO:0000313" key="3">
    <source>
        <dbReference type="Proteomes" id="UP000070700"/>
    </source>
</evidence>
<reference evidence="2 3" key="1">
    <citation type="submission" date="2015-10" db="EMBL/GenBank/DDBJ databases">
        <title>Full genome of DAOMC 229536 Phialocephala scopiformis, a fungal endophyte of spruce producing the potent anti-insectan compound rugulosin.</title>
        <authorList>
            <consortium name="DOE Joint Genome Institute"/>
            <person name="Walker A.K."/>
            <person name="Frasz S.L."/>
            <person name="Seifert K.A."/>
            <person name="Miller J.D."/>
            <person name="Mondo S.J."/>
            <person name="Labutti K."/>
            <person name="Lipzen A."/>
            <person name="Dockter R."/>
            <person name="Kennedy M."/>
            <person name="Grigoriev I.V."/>
            <person name="Spatafora J.W."/>
        </authorList>
    </citation>
    <scope>NUCLEOTIDE SEQUENCE [LARGE SCALE GENOMIC DNA]</scope>
    <source>
        <strain evidence="2 3">CBS 120377</strain>
    </source>
</reference>
<feature type="domain" description="Heterokaryon incompatibility" evidence="1">
    <location>
        <begin position="9"/>
        <end position="129"/>
    </location>
</feature>
<name>A0A194XIV4_MOLSC</name>
<dbReference type="GeneID" id="28821409"/>
<sequence length="602" mass="68918">MTAFNHSSKFYVRSNLYSALRQFRKANEDINLWVDAVCINQDKNDPKALIEKTAQVARMHEVYSQADSVWVWLGEGTPQTKETFQFLKSILNLNTFEDLIKTKENPDKWYLLVQLMRNQWFSRRWVIQELALAREAVVYWGTSKMMWPDFADAIALAMTKYQEIKDILKLARKKCLIRQDVDIPEPRALGANTLVSASSNLFRRTDDGHIQQHLVDLEFLVSSLFLPFEASEPRDTIYAVLSLSRDTTAQTDMIHRLSWPKALHPPNRTIGSLFSALLSIFHYFLVPTHQDQAPALEEHCMDDRLVPNYGKSLTDVWADFMEYCIERSQSLDILCRPWAPPPRDLTWREALELEKAAFEIKSAQQNTNETSALKGTDAPSVPIELSRTVSKKFDGTLHVKGFKIDTVERATGRVLDGVIPVEGLKFGGWRKHPSTGEYPDRVPDILWRTLVADRDLDGMTAPTWYRRACLECLQHTNADGDLNTKDFKDLDDTPDTMKTFLNRMQAITWCRRFFLTKGKENQAHKSKPWYGLGPRDLAEGDLICILFGCSVPVVLRKVATTECYNFIGECYVHGMMDGESLPPRQRLPLSHPYANVGGFTLV</sequence>
<dbReference type="Proteomes" id="UP000070700">
    <property type="component" value="Unassembled WGS sequence"/>
</dbReference>
<protein>
    <recommendedName>
        <fullName evidence="1">Heterokaryon incompatibility domain-containing protein</fullName>
    </recommendedName>
</protein>
<dbReference type="AlphaFoldDB" id="A0A194XIV4"/>
<proteinExistence type="predicted"/>
<dbReference type="STRING" id="149040.A0A194XIV4"/>
<dbReference type="Pfam" id="PF26639">
    <property type="entry name" value="Het-6_barrel"/>
    <property type="match status" value="1"/>
</dbReference>
<dbReference type="Pfam" id="PF06985">
    <property type="entry name" value="HET"/>
    <property type="match status" value="1"/>
</dbReference>
<dbReference type="EMBL" id="KQ947410">
    <property type="protein sequence ID" value="KUJ19697.1"/>
    <property type="molecule type" value="Genomic_DNA"/>
</dbReference>
<accession>A0A194XIV4</accession>
<dbReference type="PANTHER" id="PTHR24148">
    <property type="entry name" value="ANKYRIN REPEAT DOMAIN-CONTAINING PROTEIN 39 HOMOLOG-RELATED"/>
    <property type="match status" value="1"/>
</dbReference>
<dbReference type="RefSeq" id="XP_018074052.1">
    <property type="nucleotide sequence ID" value="XM_018211683.1"/>
</dbReference>
<evidence type="ECO:0000259" key="1">
    <source>
        <dbReference type="Pfam" id="PF06985"/>
    </source>
</evidence>
<evidence type="ECO:0000313" key="2">
    <source>
        <dbReference type="EMBL" id="KUJ19697.1"/>
    </source>
</evidence>
<dbReference type="OrthoDB" id="3477286at2759"/>
<organism evidence="2 3">
    <name type="scientific">Mollisia scopiformis</name>
    <name type="common">Conifer needle endophyte fungus</name>
    <name type="synonym">Phialocephala scopiformis</name>
    <dbReference type="NCBI Taxonomy" id="149040"/>
    <lineage>
        <taxon>Eukaryota</taxon>
        <taxon>Fungi</taxon>
        <taxon>Dikarya</taxon>
        <taxon>Ascomycota</taxon>
        <taxon>Pezizomycotina</taxon>
        <taxon>Leotiomycetes</taxon>
        <taxon>Helotiales</taxon>
        <taxon>Mollisiaceae</taxon>
        <taxon>Mollisia</taxon>
    </lineage>
</organism>
<dbReference type="InterPro" id="IPR052895">
    <property type="entry name" value="HetReg/Transcr_Mod"/>
</dbReference>
<dbReference type="KEGG" id="psco:LY89DRAFT_640877"/>
<keyword evidence="3" id="KW-1185">Reference proteome</keyword>
<gene>
    <name evidence="2" type="ORF">LY89DRAFT_640877</name>
</gene>
<dbReference type="PANTHER" id="PTHR24148:SF64">
    <property type="entry name" value="HETEROKARYON INCOMPATIBILITY DOMAIN-CONTAINING PROTEIN"/>
    <property type="match status" value="1"/>
</dbReference>
<dbReference type="InParanoid" id="A0A194XIV4"/>